<dbReference type="RefSeq" id="XP_075076773.1">
    <property type="nucleotide sequence ID" value="XM_075220672.1"/>
</dbReference>
<evidence type="ECO:0000313" key="1">
    <source>
        <dbReference type="Proteomes" id="UP000790787"/>
    </source>
</evidence>
<organism evidence="1 2">
    <name type="scientific">Nicotiana tabacum</name>
    <name type="common">Common tobacco</name>
    <dbReference type="NCBI Taxonomy" id="4097"/>
    <lineage>
        <taxon>Eukaryota</taxon>
        <taxon>Viridiplantae</taxon>
        <taxon>Streptophyta</taxon>
        <taxon>Embryophyta</taxon>
        <taxon>Tracheophyta</taxon>
        <taxon>Spermatophyta</taxon>
        <taxon>Magnoliopsida</taxon>
        <taxon>eudicotyledons</taxon>
        <taxon>Gunneridae</taxon>
        <taxon>Pentapetalae</taxon>
        <taxon>asterids</taxon>
        <taxon>lamiids</taxon>
        <taxon>Solanales</taxon>
        <taxon>Solanaceae</taxon>
        <taxon>Nicotianoideae</taxon>
        <taxon>Nicotianeae</taxon>
        <taxon>Nicotiana</taxon>
    </lineage>
</organism>
<sequence>MQQNVVFHLCTVYGKHTIQDRKNLWQEMLLSVVNIRNSCLIMRDFNTVLTSEDRFNGTLVQEMEIREFKKFLVDANVAELKTLGRKYTWKNNHVHSRIDRILVNAEWIQMWPNMEGMIMNHGFSYHCPLSMKFDISGQAGGKPFKFLNCLVNLQSFEGTVQRGWEHGKSRQIMLTVWNKLKKLKGLLKQMNKEELSGIESKIHEARERLEKLEITAKVELEKWLMVEESIAKQKSRVQWLNLGDANTAFYHACVKNRQARNNIGRLTDSNGDIIQSPEEVKAEILKFYKGLPGSSLSYQ</sequence>
<dbReference type="Proteomes" id="UP000790787">
    <property type="component" value="Chromosome 8"/>
</dbReference>
<reference evidence="2" key="2">
    <citation type="submission" date="2025-08" db="UniProtKB">
        <authorList>
            <consortium name="RefSeq"/>
        </authorList>
    </citation>
    <scope>IDENTIFICATION</scope>
    <source>
        <tissue evidence="2">Leaf</tissue>
    </source>
</reference>
<protein>
    <submittedName>
        <fullName evidence="2">Uncharacterized protein LOC142163390</fullName>
    </submittedName>
</protein>
<keyword evidence="1" id="KW-1185">Reference proteome</keyword>
<name>A0AC58RVL4_TOBAC</name>
<evidence type="ECO:0000313" key="2">
    <source>
        <dbReference type="RefSeq" id="XP_075076773.1"/>
    </source>
</evidence>
<gene>
    <name evidence="2" type="primary">LOC142163390</name>
</gene>
<reference evidence="1" key="1">
    <citation type="journal article" date="2014" name="Nat. Commun.">
        <title>The tobacco genome sequence and its comparison with those of tomato and potato.</title>
        <authorList>
            <person name="Sierro N."/>
            <person name="Battey J.N."/>
            <person name="Ouadi S."/>
            <person name="Bakaher N."/>
            <person name="Bovet L."/>
            <person name="Willig A."/>
            <person name="Goepfert S."/>
            <person name="Peitsch M.C."/>
            <person name="Ivanov N.V."/>
        </authorList>
    </citation>
    <scope>NUCLEOTIDE SEQUENCE [LARGE SCALE GENOMIC DNA]</scope>
</reference>
<accession>A0AC58RVL4</accession>
<proteinExistence type="predicted"/>